<evidence type="ECO:0000256" key="5">
    <source>
        <dbReference type="ARBA" id="ARBA00023136"/>
    </source>
</evidence>
<evidence type="ECO:0000256" key="4">
    <source>
        <dbReference type="ARBA" id="ARBA00022989"/>
    </source>
</evidence>
<comment type="subcellular location">
    <subcellularLocation>
        <location evidence="1">Membrane</location>
        <topology evidence="1">Multi-pass membrane protein</topology>
    </subcellularLocation>
</comment>
<feature type="transmembrane region" description="Helical" evidence="6">
    <location>
        <begin position="218"/>
        <end position="236"/>
    </location>
</feature>
<gene>
    <name evidence="7" type="ORF">HMPREF3293_02729</name>
</gene>
<keyword evidence="8" id="KW-1185">Reference proteome</keyword>
<dbReference type="AlphaFoldDB" id="A0A136Q1V1"/>
<dbReference type="InterPro" id="IPR012506">
    <property type="entry name" value="TMEM86B-like"/>
</dbReference>
<evidence type="ECO:0000256" key="6">
    <source>
        <dbReference type="SAM" id="Phobius"/>
    </source>
</evidence>
<evidence type="ECO:0000256" key="1">
    <source>
        <dbReference type="ARBA" id="ARBA00004141"/>
    </source>
</evidence>
<comment type="similarity">
    <text evidence="2">Belongs to the TMEM86 family.</text>
</comment>
<dbReference type="Pfam" id="PF07947">
    <property type="entry name" value="YhhN"/>
    <property type="match status" value="1"/>
</dbReference>
<feature type="transmembrane region" description="Helical" evidence="6">
    <location>
        <begin position="89"/>
        <end position="107"/>
    </location>
</feature>
<accession>A0A136Q1V1</accession>
<dbReference type="GO" id="GO:0016787">
    <property type="term" value="F:hydrolase activity"/>
    <property type="evidence" value="ECO:0007669"/>
    <property type="project" value="TreeGrafter"/>
</dbReference>
<keyword evidence="5 6" id="KW-0472">Membrane</keyword>
<evidence type="ECO:0000256" key="3">
    <source>
        <dbReference type="ARBA" id="ARBA00022692"/>
    </source>
</evidence>
<evidence type="ECO:0000313" key="7">
    <source>
        <dbReference type="EMBL" id="KXK64649.1"/>
    </source>
</evidence>
<dbReference type="KEGG" id="cmiu:B1H56_07880"/>
<dbReference type="GO" id="GO:0016020">
    <property type="term" value="C:membrane"/>
    <property type="evidence" value="ECO:0007669"/>
    <property type="project" value="UniProtKB-SubCell"/>
</dbReference>
<dbReference type="Proteomes" id="UP000070366">
    <property type="component" value="Unassembled WGS sequence"/>
</dbReference>
<comment type="caution">
    <text evidence="7">The sequence shown here is derived from an EMBL/GenBank/DDBJ whole genome shotgun (WGS) entry which is preliminary data.</text>
</comment>
<proteinExistence type="inferred from homology"/>
<feature type="transmembrane region" description="Helical" evidence="6">
    <location>
        <begin position="58"/>
        <end position="77"/>
    </location>
</feature>
<name>A0A136Q1V1_9FIRM</name>
<keyword evidence="4 6" id="KW-1133">Transmembrane helix</keyword>
<protein>
    <submittedName>
        <fullName evidence="7">YhhN-like protein</fullName>
    </submittedName>
</protein>
<feature type="transmembrane region" description="Helical" evidence="6">
    <location>
        <begin position="113"/>
        <end position="130"/>
    </location>
</feature>
<reference evidence="7 8" key="1">
    <citation type="submission" date="2016-02" db="EMBL/GenBank/DDBJ databases">
        <authorList>
            <person name="Wen L."/>
            <person name="He K."/>
            <person name="Yang H."/>
        </authorList>
    </citation>
    <scope>NUCLEOTIDE SEQUENCE [LARGE SCALE GENOMIC DNA]</scope>
    <source>
        <strain evidence="7 8">DSM 22607</strain>
    </source>
</reference>
<keyword evidence="3 6" id="KW-0812">Transmembrane</keyword>
<feature type="transmembrane region" description="Helical" evidence="6">
    <location>
        <begin position="6"/>
        <end position="23"/>
    </location>
</feature>
<dbReference type="OrthoDB" id="2087040at2"/>
<dbReference type="PANTHER" id="PTHR31885:SF6">
    <property type="entry name" value="GH04784P"/>
    <property type="match status" value="1"/>
</dbReference>
<feature type="transmembrane region" description="Helical" evidence="6">
    <location>
        <begin position="142"/>
        <end position="164"/>
    </location>
</feature>
<feature type="transmembrane region" description="Helical" evidence="6">
    <location>
        <begin position="35"/>
        <end position="52"/>
    </location>
</feature>
<dbReference type="EMBL" id="LSZW01000064">
    <property type="protein sequence ID" value="KXK64649.1"/>
    <property type="molecule type" value="Genomic_DNA"/>
</dbReference>
<sequence length="237" mass="25695">MAGWIIVAAAYFVLLGFYVREDLAGSFQRATGLKMTLSSIFCLIGAWGVFSWGAEVTAGVALILCGLICALAGDYFLRFIQLDAKKFNCGILFFAGAQAFFLASMFSVQGVDFVEFILTAVLLIAALILMKKQDWQLGRAQGPLTVYMVLLSLMMAKAVVTAIVPTAASPGGWMLPVGPWLASYVLMAAGAILFWISDLLLGIWNYHSRKNAITAWNSITYFIGTFLIALSLQPAFA</sequence>
<feature type="transmembrane region" description="Helical" evidence="6">
    <location>
        <begin position="184"/>
        <end position="206"/>
    </location>
</feature>
<evidence type="ECO:0000313" key="8">
    <source>
        <dbReference type="Proteomes" id="UP000070366"/>
    </source>
</evidence>
<evidence type="ECO:0000256" key="2">
    <source>
        <dbReference type="ARBA" id="ARBA00007375"/>
    </source>
</evidence>
<dbReference type="RefSeq" id="WP_066521792.1">
    <property type="nucleotide sequence ID" value="NZ_CABMOF010000006.1"/>
</dbReference>
<dbReference type="PANTHER" id="PTHR31885">
    <property type="entry name" value="GH04784P"/>
    <property type="match status" value="1"/>
</dbReference>
<organism evidence="7 8">
    <name type="scientific">Christensenella minuta</name>
    <dbReference type="NCBI Taxonomy" id="626937"/>
    <lineage>
        <taxon>Bacteria</taxon>
        <taxon>Bacillati</taxon>
        <taxon>Bacillota</taxon>
        <taxon>Clostridia</taxon>
        <taxon>Christensenellales</taxon>
        <taxon>Christensenellaceae</taxon>
        <taxon>Christensenella</taxon>
    </lineage>
</organism>
<dbReference type="STRING" id="626937.HMPREF3293_02729"/>